<feature type="domain" description="Helicase C-terminal" evidence="18">
    <location>
        <begin position="1004"/>
        <end position="1165"/>
    </location>
</feature>
<dbReference type="InterPro" id="IPR051363">
    <property type="entry name" value="RLR_Helicase"/>
</dbReference>
<feature type="compositionally biased region" description="Polar residues" evidence="16">
    <location>
        <begin position="38"/>
        <end position="58"/>
    </location>
</feature>
<dbReference type="GO" id="GO:0051607">
    <property type="term" value="P:defense response to virus"/>
    <property type="evidence" value="ECO:0007669"/>
    <property type="project" value="UniProtKB-KW"/>
</dbReference>
<dbReference type="Pfam" id="PF18119">
    <property type="entry name" value="RIG-I_C"/>
    <property type="match status" value="1"/>
</dbReference>
<evidence type="ECO:0000256" key="10">
    <source>
        <dbReference type="ARBA" id="ARBA00022833"/>
    </source>
</evidence>
<evidence type="ECO:0000259" key="17">
    <source>
        <dbReference type="PROSITE" id="PS51192"/>
    </source>
</evidence>
<feature type="compositionally biased region" description="Basic and acidic residues" evidence="16">
    <location>
        <begin position="1385"/>
        <end position="1394"/>
    </location>
</feature>
<keyword evidence="8" id="KW-0378">Hydrolase</keyword>
<accession>A0A7M7P5H5</accession>
<evidence type="ECO:0000313" key="20">
    <source>
        <dbReference type="EnsemblMetazoa" id="XP_030846459"/>
    </source>
</evidence>
<feature type="compositionally biased region" description="Polar residues" evidence="16">
    <location>
        <begin position="124"/>
        <end position="139"/>
    </location>
</feature>
<feature type="compositionally biased region" description="Basic and acidic residues" evidence="16">
    <location>
        <begin position="1401"/>
        <end position="1416"/>
    </location>
</feature>
<evidence type="ECO:0000256" key="12">
    <source>
        <dbReference type="ARBA" id="ARBA00022859"/>
    </source>
</evidence>
<feature type="region of interest" description="Disordered" evidence="16">
    <location>
        <begin position="1332"/>
        <end position="1416"/>
    </location>
</feature>
<dbReference type="PROSITE" id="PS51789">
    <property type="entry name" value="RLR_CTR"/>
    <property type="match status" value="1"/>
</dbReference>
<evidence type="ECO:0000256" key="2">
    <source>
        <dbReference type="ARBA" id="ARBA00006866"/>
    </source>
</evidence>
<keyword evidence="14" id="KW-0051">Antiviral defense</keyword>
<proteinExistence type="inferred from homology"/>
<dbReference type="GeneID" id="592613"/>
<dbReference type="OMA" id="HVGHPSD"/>
<keyword evidence="13" id="KW-0694">RNA-binding</keyword>
<evidence type="ECO:0000256" key="13">
    <source>
        <dbReference type="ARBA" id="ARBA00022884"/>
    </source>
</evidence>
<dbReference type="GO" id="GO:0003724">
    <property type="term" value="F:RNA helicase activity"/>
    <property type="evidence" value="ECO:0007669"/>
    <property type="project" value="UniProtKB-EC"/>
</dbReference>
<feature type="region of interest" description="Disordered" evidence="16">
    <location>
        <begin position="455"/>
        <end position="508"/>
    </location>
</feature>
<evidence type="ECO:0000256" key="6">
    <source>
        <dbReference type="ARBA" id="ARBA00022723"/>
    </source>
</evidence>
<dbReference type="GO" id="GO:0045087">
    <property type="term" value="P:innate immune response"/>
    <property type="evidence" value="ECO:0007669"/>
    <property type="project" value="UniProtKB-KW"/>
</dbReference>
<dbReference type="GO" id="GO:0005524">
    <property type="term" value="F:ATP binding"/>
    <property type="evidence" value="ECO:0007669"/>
    <property type="project" value="UniProtKB-KW"/>
</dbReference>
<feature type="domain" description="RLR CTR" evidence="19">
    <location>
        <begin position="1196"/>
        <end position="1335"/>
    </location>
</feature>
<comment type="similarity">
    <text evidence="2">Belongs to the helicase family. RLR subfamily.</text>
</comment>
<reference evidence="21" key="1">
    <citation type="submission" date="2015-02" db="EMBL/GenBank/DDBJ databases">
        <title>Genome sequencing for Strongylocentrotus purpuratus.</title>
        <authorList>
            <person name="Murali S."/>
            <person name="Liu Y."/>
            <person name="Vee V."/>
            <person name="English A."/>
            <person name="Wang M."/>
            <person name="Skinner E."/>
            <person name="Han Y."/>
            <person name="Muzny D.M."/>
            <person name="Worley K.C."/>
            <person name="Gibbs R.A."/>
        </authorList>
    </citation>
    <scope>NUCLEOTIDE SEQUENCE</scope>
</reference>
<dbReference type="PANTHER" id="PTHR14074">
    <property type="entry name" value="HELICASE WITH DEATH DOMAIN-RELATED"/>
    <property type="match status" value="1"/>
</dbReference>
<dbReference type="InterPro" id="IPR001650">
    <property type="entry name" value="Helicase_C-like"/>
</dbReference>
<feature type="domain" description="Helicase ATP-binding" evidence="17">
    <location>
        <begin position="630"/>
        <end position="822"/>
    </location>
</feature>
<dbReference type="GO" id="GO:0046872">
    <property type="term" value="F:metal ion binding"/>
    <property type="evidence" value="ECO:0007669"/>
    <property type="project" value="UniProtKB-KW"/>
</dbReference>
<evidence type="ECO:0000256" key="4">
    <source>
        <dbReference type="ARBA" id="ARBA00022490"/>
    </source>
</evidence>
<keyword evidence="6" id="KW-0479">Metal-binding</keyword>
<comment type="catalytic activity">
    <reaction evidence="15">
        <text>ATP + H2O = ADP + phosphate + H(+)</text>
        <dbReference type="Rhea" id="RHEA:13065"/>
        <dbReference type="ChEBI" id="CHEBI:15377"/>
        <dbReference type="ChEBI" id="CHEBI:15378"/>
        <dbReference type="ChEBI" id="CHEBI:30616"/>
        <dbReference type="ChEBI" id="CHEBI:43474"/>
        <dbReference type="ChEBI" id="CHEBI:456216"/>
        <dbReference type="EC" id="3.6.4.13"/>
    </reaction>
    <physiologicalReaction direction="left-to-right" evidence="15">
        <dbReference type="Rhea" id="RHEA:13066"/>
    </physiologicalReaction>
</comment>
<dbReference type="InterPro" id="IPR027417">
    <property type="entry name" value="P-loop_NTPase"/>
</dbReference>
<organism evidence="20 21">
    <name type="scientific">Strongylocentrotus purpuratus</name>
    <name type="common">Purple sea urchin</name>
    <dbReference type="NCBI Taxonomy" id="7668"/>
    <lineage>
        <taxon>Eukaryota</taxon>
        <taxon>Metazoa</taxon>
        <taxon>Echinodermata</taxon>
        <taxon>Eleutherozoa</taxon>
        <taxon>Echinozoa</taxon>
        <taxon>Echinoidea</taxon>
        <taxon>Euechinoidea</taxon>
        <taxon>Echinacea</taxon>
        <taxon>Camarodonta</taxon>
        <taxon>Echinidea</taxon>
        <taxon>Strongylocentrotidae</taxon>
        <taxon>Strongylocentrotus</taxon>
    </lineage>
</organism>
<evidence type="ECO:0000256" key="14">
    <source>
        <dbReference type="ARBA" id="ARBA00023118"/>
    </source>
</evidence>
<dbReference type="SUPFAM" id="SSF52540">
    <property type="entry name" value="P-loop containing nucleoside triphosphate hydrolases"/>
    <property type="match status" value="2"/>
</dbReference>
<feature type="compositionally biased region" description="Polar residues" evidence="16">
    <location>
        <begin position="256"/>
        <end position="276"/>
    </location>
</feature>
<evidence type="ECO:0000259" key="19">
    <source>
        <dbReference type="PROSITE" id="PS51789"/>
    </source>
</evidence>
<feature type="region of interest" description="Disordered" evidence="16">
    <location>
        <begin position="1"/>
        <end position="373"/>
    </location>
</feature>
<feature type="compositionally biased region" description="Polar residues" evidence="16">
    <location>
        <begin position="319"/>
        <end position="341"/>
    </location>
</feature>
<keyword evidence="4" id="KW-0963">Cytoplasm</keyword>
<dbReference type="GO" id="GO:0005737">
    <property type="term" value="C:cytoplasm"/>
    <property type="evidence" value="ECO:0000318"/>
    <property type="project" value="GO_Central"/>
</dbReference>
<dbReference type="Gene3D" id="2.170.150.30">
    <property type="entry name" value="RIG-I-like receptor, C-terminal regulatory domain"/>
    <property type="match status" value="1"/>
</dbReference>
<dbReference type="PROSITE" id="PS51192">
    <property type="entry name" value="HELICASE_ATP_BIND_1"/>
    <property type="match status" value="1"/>
</dbReference>
<dbReference type="PROSITE" id="PS51194">
    <property type="entry name" value="HELICASE_CTER"/>
    <property type="match status" value="1"/>
</dbReference>
<feature type="compositionally biased region" description="Low complexity" evidence="16">
    <location>
        <begin position="199"/>
        <end position="214"/>
    </location>
</feature>
<dbReference type="KEGG" id="spu:592613"/>
<dbReference type="InterPro" id="IPR014001">
    <property type="entry name" value="Helicase_ATP-bd"/>
</dbReference>
<keyword evidence="5" id="KW-0399">Innate immunity</keyword>
<dbReference type="Gene3D" id="1.20.1320.30">
    <property type="match status" value="1"/>
</dbReference>
<dbReference type="EnsemblMetazoa" id="XM_030990599">
    <property type="protein sequence ID" value="XP_030846459"/>
    <property type="gene ID" value="LOC592613"/>
</dbReference>
<keyword evidence="9" id="KW-0347">Helicase</keyword>
<evidence type="ECO:0000313" key="21">
    <source>
        <dbReference type="Proteomes" id="UP000007110"/>
    </source>
</evidence>
<feature type="compositionally biased region" description="Low complexity" evidence="16">
    <location>
        <begin position="161"/>
        <end position="176"/>
    </location>
</feature>
<keyword evidence="11" id="KW-0067">ATP-binding</keyword>
<evidence type="ECO:0000256" key="9">
    <source>
        <dbReference type="ARBA" id="ARBA00022806"/>
    </source>
</evidence>
<evidence type="ECO:0000256" key="11">
    <source>
        <dbReference type="ARBA" id="ARBA00022840"/>
    </source>
</evidence>
<feature type="compositionally biased region" description="Polar residues" evidence="16">
    <location>
        <begin position="283"/>
        <end position="303"/>
    </location>
</feature>
<evidence type="ECO:0000256" key="8">
    <source>
        <dbReference type="ARBA" id="ARBA00022801"/>
    </source>
</evidence>
<feature type="compositionally biased region" description="Acidic residues" evidence="16">
    <location>
        <begin position="481"/>
        <end position="491"/>
    </location>
</feature>
<dbReference type="OrthoDB" id="10418541at2759"/>
<feature type="compositionally biased region" description="Acidic residues" evidence="16">
    <location>
        <begin position="1343"/>
        <end position="1354"/>
    </location>
</feature>
<feature type="compositionally biased region" description="Polar residues" evidence="16">
    <location>
        <begin position="352"/>
        <end position="362"/>
    </location>
</feature>
<sequence length="1416" mass="155618">MQLENVIETGTSEGFEMSIVGSLRSTEPVAPPMGQPGGQSQVMNVHPASQISNRSSQGALRKRPVGSVQSDPDVSPHQKQRIQQPIDKPPANAKSPTTSGQVGSGEHVGHPSDDGSLEPRAPPSSISPINTSCPPSASGQVGMGHVGHPSDDGSLEPRAPPSSISPTNASSPPSASGQVGMGHVGHPSDDGSLEPRAPPSSISPINASSPPSASGQVGRGHVGAVGQYVEHPSDEESLKSRAPPTSIQRNDGIGSLKSNLPEQPFNVQPESTTGSAQPPDPLQQRSRMQQPSGDQSVEPQASGIQDDDDSGGLWLMSTPPDSSQSSRQPFKFNAQQESVQSRGRPGHPTQAWPESTTSNQFGKKSPQHSLVSNTSVSFTSSSIGYASGGGSMNIKQCQENIQIIEETGNMSLENINELFSPKDSLKDGISMSGCSSADIDGITGDLSEMNLEYMSAPVNKEKREDEKEKDDDDEKEKCEMEFESEDEEEEIQNMPEATISASDIESNVLDDENIYHDEKKEEMPDADVGRFEASEGSWPALEVAQQLSDEKAKKEEEEAKIEYDPTTGIEKVLFEKMKEHPESLSPEEHDLIKKQMMQHLQKKANPMKKNEPEIPFDQEGLLSEYQKELGVPGLLGFNYIICAPSRTGKVLTAAMVCNHQRKVGLMKEDKKPFKCLFVTPGDCVKERHRRAFQAVFPQGSVVALDNTSKFREVFDQPSVCVVMLTGVRLSVALDDGDLKFVEVHTMVVDECHLVTNDHPGFGDVIKQYLLEKKLILASKAPKGAWTLGKPYGGISRVIGLTPHLGAGMRQFSKDNIVQQCGLLDSKGIRRIEDVDNLTDLLDTNKPPEMDTMLLTVPSRSSSSVKGTFRSVVEKIMSAIEEKFSILPETGGEGEEKKLAHPPYGTTAYTDWIVRLYKESRLCRDEGKYAPAMFLVKLNEVLMVNEDLRPKEAMTQLKEVEKLKTDHAFNGSSGSRCYRMVNEQIPELKRLSQTDHAGLTPKLTCLTQKLAKIYGDDRNALGLVICRCPAVAKYLSKIISESNITLNKGIHPIHLEEIGECEDDGEESQKLAQQRVILEDFKSDGHYNLVISTDFEQVDLELPDCHFVIRYNVVCEEAGTIHWSGRKKTKKGSCFFITESGTRICRQEETKREALQELEKHLKVLNDMDAKHWYDIVENKQFACLRSVAQRDFVVSFQRFNRRAADYTLVCRNCRKFICNAHFLLKRGTHVSCQDSSIKERLSIAGLTTPIRGSDDDTTGVLKCTGQKDGQPCQNKLGLAIDFKRLEIEEGYGLDAKGFFFSYLEGLHADYVGKEFDQWDDIDFFIYLEDRSDRRRSGGGGGGGDDDDDGMDDDNQGGGSADGGDCKKKESGASNVGSGGGGGRTQTRERARGEEMETENTPESRQRRPNQDKNVDR</sequence>
<dbReference type="Gene3D" id="3.40.50.300">
    <property type="entry name" value="P-loop containing nucleotide triphosphate hydrolases"/>
    <property type="match status" value="2"/>
</dbReference>
<protein>
    <recommendedName>
        <fullName evidence="3">RNA helicase</fullName>
        <ecNumber evidence="3">3.6.4.13</ecNumber>
    </recommendedName>
</protein>
<keyword evidence="7" id="KW-0547">Nucleotide-binding</keyword>
<evidence type="ECO:0000256" key="15">
    <source>
        <dbReference type="ARBA" id="ARBA00049390"/>
    </source>
</evidence>
<evidence type="ECO:0000256" key="3">
    <source>
        <dbReference type="ARBA" id="ARBA00012552"/>
    </source>
</evidence>
<comment type="subcellular location">
    <subcellularLocation>
        <location evidence="1">Cytoplasm</location>
    </subcellularLocation>
</comment>
<dbReference type="RefSeq" id="XP_030846459.1">
    <property type="nucleotide sequence ID" value="XM_030990599.1"/>
</dbReference>
<dbReference type="GO" id="GO:0003723">
    <property type="term" value="F:RNA binding"/>
    <property type="evidence" value="ECO:0007669"/>
    <property type="project" value="UniProtKB-KW"/>
</dbReference>
<evidence type="ECO:0000259" key="18">
    <source>
        <dbReference type="PROSITE" id="PS51194"/>
    </source>
</evidence>
<keyword evidence="12" id="KW-0391">Immunity</keyword>
<evidence type="ECO:0000256" key="16">
    <source>
        <dbReference type="SAM" id="MobiDB-lite"/>
    </source>
</evidence>
<dbReference type="GO" id="GO:0016787">
    <property type="term" value="F:hydrolase activity"/>
    <property type="evidence" value="ECO:0007669"/>
    <property type="project" value="UniProtKB-KW"/>
</dbReference>
<name>A0A7M7P5H5_STRPU</name>
<keyword evidence="21" id="KW-1185">Reference proteome</keyword>
<dbReference type="Proteomes" id="UP000007110">
    <property type="component" value="Unassembled WGS sequence"/>
</dbReference>
<dbReference type="PANTHER" id="PTHR14074:SF36">
    <property type="entry name" value="RNA HELICASE"/>
    <property type="match status" value="1"/>
</dbReference>
<dbReference type="InterPro" id="IPR021673">
    <property type="entry name" value="RLR_CTR"/>
</dbReference>
<evidence type="ECO:0000256" key="7">
    <source>
        <dbReference type="ARBA" id="ARBA00022741"/>
    </source>
</evidence>
<dbReference type="InParanoid" id="A0A7M7P5H5"/>
<evidence type="ECO:0000256" key="1">
    <source>
        <dbReference type="ARBA" id="ARBA00004496"/>
    </source>
</evidence>
<evidence type="ECO:0000256" key="5">
    <source>
        <dbReference type="ARBA" id="ARBA00022588"/>
    </source>
</evidence>
<dbReference type="InterPro" id="IPR038557">
    <property type="entry name" value="RLR_C_sf"/>
</dbReference>
<keyword evidence="10" id="KW-0862">Zinc</keyword>
<dbReference type="InterPro" id="IPR041204">
    <property type="entry name" value="RIG-I-like_C"/>
</dbReference>
<reference evidence="20" key="2">
    <citation type="submission" date="2021-01" db="UniProtKB">
        <authorList>
            <consortium name="EnsemblMetazoa"/>
        </authorList>
    </citation>
    <scope>IDENTIFICATION</scope>
</reference>
<dbReference type="EC" id="3.6.4.13" evidence="3"/>